<gene>
    <name evidence="8" type="ORF">Nepgr_029866</name>
</gene>
<keyword evidence="5 6" id="KW-0472">Membrane</keyword>
<name>A0AAD3TDB7_NEPGR</name>
<evidence type="ECO:0000313" key="9">
    <source>
        <dbReference type="Proteomes" id="UP001279734"/>
    </source>
</evidence>
<dbReference type="InterPro" id="IPR036259">
    <property type="entry name" value="MFS_trans_sf"/>
</dbReference>
<keyword evidence="3 6" id="KW-0812">Transmembrane</keyword>
<dbReference type="EMBL" id="BSYO01000033">
    <property type="protein sequence ID" value="GMH28023.1"/>
    <property type="molecule type" value="Genomic_DNA"/>
</dbReference>
<dbReference type="PRINTS" id="PR00171">
    <property type="entry name" value="SUGRTRNSPORT"/>
</dbReference>
<feature type="transmembrane region" description="Helical" evidence="6">
    <location>
        <begin position="149"/>
        <end position="169"/>
    </location>
</feature>
<feature type="domain" description="Major facilitator superfamily (MFS) profile" evidence="7">
    <location>
        <begin position="152"/>
        <end position="337"/>
    </location>
</feature>
<keyword evidence="4 6" id="KW-1133">Transmembrane helix</keyword>
<evidence type="ECO:0000256" key="2">
    <source>
        <dbReference type="ARBA" id="ARBA00010992"/>
    </source>
</evidence>
<comment type="caution">
    <text evidence="8">The sequence shown here is derived from an EMBL/GenBank/DDBJ whole genome shotgun (WGS) entry which is preliminary data.</text>
</comment>
<feature type="transmembrane region" description="Helical" evidence="6">
    <location>
        <begin position="278"/>
        <end position="300"/>
    </location>
</feature>
<dbReference type="Pfam" id="PF22922">
    <property type="entry name" value="GAF_NLP"/>
    <property type="match status" value="1"/>
</dbReference>
<dbReference type="Gene3D" id="1.20.1250.20">
    <property type="entry name" value="MFS general substrate transporter like domains"/>
    <property type="match status" value="1"/>
</dbReference>
<evidence type="ECO:0000256" key="5">
    <source>
        <dbReference type="ARBA" id="ARBA00023136"/>
    </source>
</evidence>
<feature type="transmembrane region" description="Helical" evidence="6">
    <location>
        <begin position="306"/>
        <end position="327"/>
    </location>
</feature>
<dbReference type="GO" id="GO:0005351">
    <property type="term" value="F:carbohydrate:proton symporter activity"/>
    <property type="evidence" value="ECO:0007669"/>
    <property type="project" value="TreeGrafter"/>
</dbReference>
<dbReference type="Proteomes" id="UP001279734">
    <property type="component" value="Unassembled WGS sequence"/>
</dbReference>
<protein>
    <recommendedName>
        <fullName evidence="7">Major facilitator superfamily (MFS) profile domain-containing protein</fullName>
    </recommendedName>
</protein>
<dbReference type="PROSITE" id="PS50850">
    <property type="entry name" value="MFS"/>
    <property type="match status" value="1"/>
</dbReference>
<dbReference type="PANTHER" id="PTHR48022">
    <property type="entry name" value="PLASTIDIC GLUCOSE TRANSPORTER 4"/>
    <property type="match status" value="1"/>
</dbReference>
<proteinExistence type="inferred from homology"/>
<dbReference type="InterPro" id="IPR003663">
    <property type="entry name" value="Sugar/inositol_transpt"/>
</dbReference>
<evidence type="ECO:0000256" key="4">
    <source>
        <dbReference type="ARBA" id="ARBA00022989"/>
    </source>
</evidence>
<dbReference type="InterPro" id="IPR050360">
    <property type="entry name" value="MFS_Sugar_Transporters"/>
</dbReference>
<accession>A0AAD3TDB7</accession>
<reference evidence="8" key="1">
    <citation type="submission" date="2023-05" db="EMBL/GenBank/DDBJ databases">
        <title>Nepenthes gracilis genome sequencing.</title>
        <authorList>
            <person name="Fukushima K."/>
        </authorList>
    </citation>
    <scope>NUCLEOTIDE SEQUENCE</scope>
    <source>
        <strain evidence="8">SING2019-196</strain>
    </source>
</reference>
<evidence type="ECO:0000259" key="7">
    <source>
        <dbReference type="PROSITE" id="PS50850"/>
    </source>
</evidence>
<sequence length="337" mass="36578">MFGITSCFAICLRSKHTGNDDYVLEFCLPTSITDSSEQHELGNSILAVMKLHFQSLRVAFGKVVEEERTCMEIIDVPKVENLDLNIESNNVSPPTNSIEDLTASFRYLEIRDFAYAYQTRLATPSMVVEQIISTLEDFKTCQCKPSASVLPYVGVVCLGAILFGYHLGVVNGALDYLSSGLGISRNTVLQGWVVSTLLAGATVGSFTGGSLANKFGRTKTFQLDVIPLAIGAFACATAQSVQTMMIGRLLCGIEIGISFALMPLYISEISLTKIWGALGSVNQLFICIGILAALVVGLPLAGNPRWWRTMFRIAVVPSFLLALGMALSPESPRWLLQ</sequence>
<evidence type="ECO:0000256" key="3">
    <source>
        <dbReference type="ARBA" id="ARBA00022692"/>
    </source>
</evidence>
<feature type="transmembrane region" description="Helical" evidence="6">
    <location>
        <begin position="189"/>
        <end position="209"/>
    </location>
</feature>
<keyword evidence="9" id="KW-1185">Reference proteome</keyword>
<dbReference type="PANTHER" id="PTHR48022:SF2">
    <property type="entry name" value="PLASTIDIC GLUCOSE TRANSPORTER 4"/>
    <property type="match status" value="1"/>
</dbReference>
<dbReference type="GO" id="GO:0016020">
    <property type="term" value="C:membrane"/>
    <property type="evidence" value="ECO:0007669"/>
    <property type="project" value="UniProtKB-SubCell"/>
</dbReference>
<feature type="transmembrane region" description="Helical" evidence="6">
    <location>
        <begin position="245"/>
        <end position="266"/>
    </location>
</feature>
<comment type="similarity">
    <text evidence="2">Belongs to the major facilitator superfamily. Sugar transporter (TC 2.A.1.1) family.</text>
</comment>
<evidence type="ECO:0000313" key="8">
    <source>
        <dbReference type="EMBL" id="GMH28023.1"/>
    </source>
</evidence>
<dbReference type="InterPro" id="IPR020846">
    <property type="entry name" value="MFS_dom"/>
</dbReference>
<dbReference type="Pfam" id="PF00083">
    <property type="entry name" value="Sugar_tr"/>
    <property type="match status" value="1"/>
</dbReference>
<dbReference type="InterPro" id="IPR055081">
    <property type="entry name" value="NLP1-9_GAF"/>
</dbReference>
<dbReference type="SUPFAM" id="SSF103473">
    <property type="entry name" value="MFS general substrate transporter"/>
    <property type="match status" value="1"/>
</dbReference>
<dbReference type="InterPro" id="IPR005828">
    <property type="entry name" value="MFS_sugar_transport-like"/>
</dbReference>
<dbReference type="AlphaFoldDB" id="A0AAD3TDB7"/>
<organism evidence="8 9">
    <name type="scientific">Nepenthes gracilis</name>
    <name type="common">Slender pitcher plant</name>
    <dbReference type="NCBI Taxonomy" id="150966"/>
    <lineage>
        <taxon>Eukaryota</taxon>
        <taxon>Viridiplantae</taxon>
        <taxon>Streptophyta</taxon>
        <taxon>Embryophyta</taxon>
        <taxon>Tracheophyta</taxon>
        <taxon>Spermatophyta</taxon>
        <taxon>Magnoliopsida</taxon>
        <taxon>eudicotyledons</taxon>
        <taxon>Gunneridae</taxon>
        <taxon>Pentapetalae</taxon>
        <taxon>Caryophyllales</taxon>
        <taxon>Nepenthaceae</taxon>
        <taxon>Nepenthes</taxon>
    </lineage>
</organism>
<comment type="subcellular location">
    <subcellularLocation>
        <location evidence="1">Membrane</location>
        <topology evidence="1">Multi-pass membrane protein</topology>
    </subcellularLocation>
</comment>
<evidence type="ECO:0000256" key="6">
    <source>
        <dbReference type="SAM" id="Phobius"/>
    </source>
</evidence>
<evidence type="ECO:0000256" key="1">
    <source>
        <dbReference type="ARBA" id="ARBA00004141"/>
    </source>
</evidence>